<evidence type="ECO:0000313" key="2">
    <source>
        <dbReference type="EMBL" id="KAK3688997.1"/>
    </source>
</evidence>
<dbReference type="AlphaFoldDB" id="A0AAE1CCX9"/>
<feature type="transmembrane region" description="Helical" evidence="1">
    <location>
        <begin position="20"/>
        <end position="46"/>
    </location>
</feature>
<reference evidence="2" key="2">
    <citation type="submission" date="2023-06" db="EMBL/GenBank/DDBJ databases">
        <authorList>
            <consortium name="Lawrence Berkeley National Laboratory"/>
            <person name="Haridas S."/>
            <person name="Hensen N."/>
            <person name="Bonometti L."/>
            <person name="Westerberg I."/>
            <person name="Brannstrom I.O."/>
            <person name="Guillou S."/>
            <person name="Cros-Aarteil S."/>
            <person name="Calhoun S."/>
            <person name="Kuo A."/>
            <person name="Mondo S."/>
            <person name="Pangilinan J."/>
            <person name="Riley R."/>
            <person name="Labutti K."/>
            <person name="Andreopoulos B."/>
            <person name="Lipzen A."/>
            <person name="Chen C."/>
            <person name="Yanf M."/>
            <person name="Daum C."/>
            <person name="Ng V."/>
            <person name="Clum A."/>
            <person name="Steindorff A."/>
            <person name="Ohm R."/>
            <person name="Martin F."/>
            <person name="Silar P."/>
            <person name="Natvig D."/>
            <person name="Lalanne C."/>
            <person name="Gautier V."/>
            <person name="Ament-Velasquez S.L."/>
            <person name="Kruys A."/>
            <person name="Hutchinson M.I."/>
            <person name="Powell A.J."/>
            <person name="Barry K."/>
            <person name="Miller A.N."/>
            <person name="Grigoriev I.V."/>
            <person name="Debuchy R."/>
            <person name="Gladieux P."/>
            <person name="Thoren M.H."/>
            <person name="Johannesson H."/>
        </authorList>
    </citation>
    <scope>NUCLEOTIDE SEQUENCE</scope>
    <source>
        <strain evidence="2">CBS 314.62</strain>
    </source>
</reference>
<keyword evidence="3" id="KW-1185">Reference proteome</keyword>
<organism evidence="2 3">
    <name type="scientific">Podospora appendiculata</name>
    <dbReference type="NCBI Taxonomy" id="314037"/>
    <lineage>
        <taxon>Eukaryota</taxon>
        <taxon>Fungi</taxon>
        <taxon>Dikarya</taxon>
        <taxon>Ascomycota</taxon>
        <taxon>Pezizomycotina</taxon>
        <taxon>Sordariomycetes</taxon>
        <taxon>Sordariomycetidae</taxon>
        <taxon>Sordariales</taxon>
        <taxon>Podosporaceae</taxon>
        <taxon>Podospora</taxon>
    </lineage>
</organism>
<comment type="caution">
    <text evidence="2">The sequence shown here is derived from an EMBL/GenBank/DDBJ whole genome shotgun (WGS) entry which is preliminary data.</text>
</comment>
<evidence type="ECO:0000256" key="1">
    <source>
        <dbReference type="SAM" id="Phobius"/>
    </source>
</evidence>
<reference evidence="2" key="1">
    <citation type="journal article" date="2023" name="Mol. Phylogenet. Evol.">
        <title>Genome-scale phylogeny and comparative genomics of the fungal order Sordariales.</title>
        <authorList>
            <person name="Hensen N."/>
            <person name="Bonometti L."/>
            <person name="Westerberg I."/>
            <person name="Brannstrom I.O."/>
            <person name="Guillou S."/>
            <person name="Cros-Aarteil S."/>
            <person name="Calhoun S."/>
            <person name="Haridas S."/>
            <person name="Kuo A."/>
            <person name="Mondo S."/>
            <person name="Pangilinan J."/>
            <person name="Riley R."/>
            <person name="LaButti K."/>
            <person name="Andreopoulos B."/>
            <person name="Lipzen A."/>
            <person name="Chen C."/>
            <person name="Yan M."/>
            <person name="Daum C."/>
            <person name="Ng V."/>
            <person name="Clum A."/>
            <person name="Steindorff A."/>
            <person name="Ohm R.A."/>
            <person name="Martin F."/>
            <person name="Silar P."/>
            <person name="Natvig D.O."/>
            <person name="Lalanne C."/>
            <person name="Gautier V."/>
            <person name="Ament-Velasquez S.L."/>
            <person name="Kruys A."/>
            <person name="Hutchinson M.I."/>
            <person name="Powell A.J."/>
            <person name="Barry K."/>
            <person name="Miller A.N."/>
            <person name="Grigoriev I.V."/>
            <person name="Debuchy R."/>
            <person name="Gladieux P."/>
            <person name="Hiltunen Thoren M."/>
            <person name="Johannesson H."/>
        </authorList>
    </citation>
    <scope>NUCLEOTIDE SEQUENCE</scope>
    <source>
        <strain evidence="2">CBS 314.62</strain>
    </source>
</reference>
<name>A0AAE1CCX9_9PEZI</name>
<accession>A0AAE1CCX9</accession>
<proteinExistence type="predicted"/>
<dbReference type="Proteomes" id="UP001270362">
    <property type="component" value="Unassembled WGS sequence"/>
</dbReference>
<keyword evidence="1" id="KW-0812">Transmembrane</keyword>
<gene>
    <name evidence="2" type="ORF">B0T22DRAFT_480229</name>
</gene>
<keyword evidence="1" id="KW-1133">Transmembrane helix</keyword>
<protein>
    <submittedName>
        <fullName evidence="2">Uncharacterized protein</fullName>
    </submittedName>
</protein>
<dbReference type="EMBL" id="JAULSO010000002">
    <property type="protein sequence ID" value="KAK3688997.1"/>
    <property type="molecule type" value="Genomic_DNA"/>
</dbReference>
<sequence length="75" mass="8206">MDSTIWNCSQDIELALDADITGTGVLIGFLGTAWMAISFVLAFYIIGFDPTLDPFQEAGSPRETLLRPNPVDMIL</sequence>
<keyword evidence="1" id="KW-0472">Membrane</keyword>
<evidence type="ECO:0000313" key="3">
    <source>
        <dbReference type="Proteomes" id="UP001270362"/>
    </source>
</evidence>